<dbReference type="OrthoDB" id="309138at2759"/>
<dbReference type="EMBL" id="CAJJDN010000047">
    <property type="protein sequence ID" value="CAD8084905.1"/>
    <property type="molecule type" value="Genomic_DNA"/>
</dbReference>
<accession>A0A8S1N6W5</accession>
<name>A0A8S1N6W5_9CILI</name>
<dbReference type="Proteomes" id="UP000692954">
    <property type="component" value="Unassembled WGS sequence"/>
</dbReference>
<reference evidence="1" key="1">
    <citation type="submission" date="2021-01" db="EMBL/GenBank/DDBJ databases">
        <authorList>
            <consortium name="Genoscope - CEA"/>
            <person name="William W."/>
        </authorList>
    </citation>
    <scope>NUCLEOTIDE SEQUENCE</scope>
</reference>
<evidence type="ECO:0000313" key="1">
    <source>
        <dbReference type="EMBL" id="CAD8084905.1"/>
    </source>
</evidence>
<dbReference type="AlphaFoldDB" id="A0A8S1N6W5"/>
<evidence type="ECO:0000313" key="2">
    <source>
        <dbReference type="Proteomes" id="UP000692954"/>
    </source>
</evidence>
<comment type="caution">
    <text evidence="1">The sequence shown here is derived from an EMBL/GenBank/DDBJ whole genome shotgun (WGS) entry which is preliminary data.</text>
</comment>
<protein>
    <submittedName>
        <fullName evidence="1">Uncharacterized protein</fullName>
    </submittedName>
</protein>
<gene>
    <name evidence="1" type="ORF">PSON_ATCC_30995.1.T0470241</name>
</gene>
<keyword evidence="2" id="KW-1185">Reference proteome</keyword>
<organism evidence="1 2">
    <name type="scientific">Paramecium sonneborni</name>
    <dbReference type="NCBI Taxonomy" id="65129"/>
    <lineage>
        <taxon>Eukaryota</taxon>
        <taxon>Sar</taxon>
        <taxon>Alveolata</taxon>
        <taxon>Ciliophora</taxon>
        <taxon>Intramacronucleata</taxon>
        <taxon>Oligohymenophorea</taxon>
        <taxon>Peniculida</taxon>
        <taxon>Parameciidae</taxon>
        <taxon>Paramecium</taxon>
    </lineage>
</organism>
<proteinExistence type="predicted"/>
<sequence>MKIKKLNREKTSTHSSRTIKIYNNKKLNASKRAQNKDLGKPPNLKNIILDKPNIWAAKEKSIRLITFLINQGRHFLLHPAGTKKILKYESNQQKQKEKENLHNYINKMKPLYDLLGQISITYLGFQQRQQKKERLIVFFFRNNSQIDPQYDNLEPLINNQLQYELEEIKFQLDKNFFRELHEILKQLVGNQINIQNQIKLITQKIVNQTNDLHELSQANTIAKNLFIQLLIEQGNKNLQLLKTIIEDQDAKQLVKLFKYFITSNSLRIEEFITNIIKLMQGDNFNNLTENSHQQDIFNDECLIQLKYLYPENDNSIYLSDQEGFI</sequence>